<feature type="transmembrane region" description="Helical" evidence="2">
    <location>
        <begin position="76"/>
        <end position="94"/>
    </location>
</feature>
<dbReference type="EMBL" id="BOPG01000011">
    <property type="protein sequence ID" value="GIJ54106.1"/>
    <property type="molecule type" value="Genomic_DNA"/>
</dbReference>
<proteinExistence type="predicted"/>
<name>A0A8J3YYK2_9ACTN</name>
<feature type="region of interest" description="Disordered" evidence="1">
    <location>
        <begin position="100"/>
        <end position="143"/>
    </location>
</feature>
<reference evidence="3" key="1">
    <citation type="submission" date="2021-01" db="EMBL/GenBank/DDBJ databases">
        <title>Whole genome shotgun sequence of Virgisporangium aurantiacum NBRC 16421.</title>
        <authorList>
            <person name="Komaki H."/>
            <person name="Tamura T."/>
        </authorList>
    </citation>
    <scope>NUCLEOTIDE SEQUENCE</scope>
    <source>
        <strain evidence="3">NBRC 16421</strain>
    </source>
</reference>
<dbReference type="AlphaFoldDB" id="A0A8J3YYK2"/>
<organism evidence="3 4">
    <name type="scientific">Virgisporangium aurantiacum</name>
    <dbReference type="NCBI Taxonomy" id="175570"/>
    <lineage>
        <taxon>Bacteria</taxon>
        <taxon>Bacillati</taxon>
        <taxon>Actinomycetota</taxon>
        <taxon>Actinomycetes</taxon>
        <taxon>Micromonosporales</taxon>
        <taxon>Micromonosporaceae</taxon>
        <taxon>Virgisporangium</taxon>
    </lineage>
</organism>
<accession>A0A8J3YYK2</accession>
<dbReference type="RefSeq" id="WP_203988778.1">
    <property type="nucleotide sequence ID" value="NZ_BOPG01000011.1"/>
</dbReference>
<protein>
    <submittedName>
        <fullName evidence="3">Uncharacterized protein</fullName>
    </submittedName>
</protein>
<dbReference type="Proteomes" id="UP000612585">
    <property type="component" value="Unassembled WGS sequence"/>
</dbReference>
<keyword evidence="2" id="KW-0812">Transmembrane</keyword>
<evidence type="ECO:0000313" key="4">
    <source>
        <dbReference type="Proteomes" id="UP000612585"/>
    </source>
</evidence>
<sequence length="166" mass="17971">MVIGVDGRTYRRLVRAGADAAGIIEVPVAGGPRHRLSRIPDGVSGLGRPGEVQLAEALVTGAQVRDRDVERGPRPIWWRLTLAVTALFIGAAILRSGRIRRTGRAQRPRLRRANTAPERRRSRRPSHLTSVTLAPSVHHRGDTGPHQVELIAEATPAASGMTSPSR</sequence>
<evidence type="ECO:0000313" key="3">
    <source>
        <dbReference type="EMBL" id="GIJ54106.1"/>
    </source>
</evidence>
<keyword evidence="4" id="KW-1185">Reference proteome</keyword>
<keyword evidence="2" id="KW-0472">Membrane</keyword>
<evidence type="ECO:0000256" key="1">
    <source>
        <dbReference type="SAM" id="MobiDB-lite"/>
    </source>
</evidence>
<evidence type="ECO:0000256" key="2">
    <source>
        <dbReference type="SAM" id="Phobius"/>
    </source>
</evidence>
<gene>
    <name evidence="3" type="ORF">Vau01_016220</name>
</gene>
<keyword evidence="2" id="KW-1133">Transmembrane helix</keyword>
<comment type="caution">
    <text evidence="3">The sequence shown here is derived from an EMBL/GenBank/DDBJ whole genome shotgun (WGS) entry which is preliminary data.</text>
</comment>
<feature type="compositionally biased region" description="Basic residues" evidence="1">
    <location>
        <begin position="100"/>
        <end position="112"/>
    </location>
</feature>